<evidence type="ECO:0000256" key="1">
    <source>
        <dbReference type="ARBA" id="ARBA00004196"/>
    </source>
</evidence>
<dbReference type="InterPro" id="IPR006127">
    <property type="entry name" value="ZnuA-like"/>
</dbReference>
<protein>
    <submittedName>
        <fullName evidence="5">ABC transporter substrate-binding protein</fullName>
    </submittedName>
</protein>
<proteinExistence type="predicted"/>
<accession>A0A1X2LUU2</accession>
<comment type="caution">
    <text evidence="5">The sequence shown here is derived from an EMBL/GenBank/DDBJ whole genome shotgun (WGS) entry which is preliminary data.</text>
</comment>
<dbReference type="GO" id="GO:0030001">
    <property type="term" value="P:metal ion transport"/>
    <property type="evidence" value="ECO:0007669"/>
    <property type="project" value="InterPro"/>
</dbReference>
<keyword evidence="6" id="KW-1185">Reference proteome</keyword>
<dbReference type="RefSeq" id="WP_085325286.1">
    <property type="nucleotide sequence ID" value="NZ_NCXP01000012.1"/>
</dbReference>
<dbReference type="InterPro" id="IPR050492">
    <property type="entry name" value="Bact_metal-bind_prot9"/>
</dbReference>
<dbReference type="PROSITE" id="PS51257">
    <property type="entry name" value="PROKAR_LIPOPROTEIN"/>
    <property type="match status" value="1"/>
</dbReference>
<dbReference type="OrthoDB" id="5296019at2"/>
<reference evidence="5 6" key="1">
    <citation type="submission" date="2017-04" db="EMBL/GenBank/DDBJ databases">
        <title>The new phylogeny of genus Mycobacterium.</title>
        <authorList>
            <person name="Tortoli E."/>
            <person name="Trovato A."/>
            <person name="Cirillo D.M."/>
        </authorList>
    </citation>
    <scope>NUCLEOTIDE SEQUENCE [LARGE SCALE GENOMIC DNA]</scope>
    <source>
        <strain evidence="5 6">TBL 1200985</strain>
    </source>
</reference>
<dbReference type="PANTHER" id="PTHR42953">
    <property type="entry name" value="HIGH-AFFINITY ZINC UPTAKE SYSTEM PROTEIN ZNUA-RELATED"/>
    <property type="match status" value="1"/>
</dbReference>
<keyword evidence="2" id="KW-0813">Transport</keyword>
<dbReference type="GO" id="GO:0030313">
    <property type="term" value="C:cell envelope"/>
    <property type="evidence" value="ECO:0007669"/>
    <property type="project" value="UniProtKB-SubCell"/>
</dbReference>
<sequence length="307" mass="31791">MDVRRTLNRVASRLPAILVCLVGSTALTGCGTDGAAHPGAVDVVASTDVWGSVARAVTGSHLSVKSILTGADADPHSYQASPADAAAIVDAELVIYNGGGYDSWVDRVLAAHPAIQSVAAYSLLDATNDEKMRNEHVFYDLNVAKSVAATIADRLAVLDPANAGDYRDNAAEFGRGADAIASSEHAIAVSYPAAAVLATEPVVHYLLAASGLNNRTPATFIAANENDNDPSPADMAAVLDLIARREVAALLVNPQTPTAATNGLQAAARRAGVPIAEVTETLPSGTDYLTWQRDTVNQLTAALRSGR</sequence>
<dbReference type="Gene3D" id="3.40.50.1980">
    <property type="entry name" value="Nitrogenase molybdenum iron protein domain"/>
    <property type="match status" value="2"/>
</dbReference>
<dbReference type="GO" id="GO:0046872">
    <property type="term" value="F:metal ion binding"/>
    <property type="evidence" value="ECO:0007669"/>
    <property type="project" value="UniProtKB-KW"/>
</dbReference>
<evidence type="ECO:0000256" key="4">
    <source>
        <dbReference type="ARBA" id="ARBA00022729"/>
    </source>
</evidence>
<keyword evidence="4" id="KW-0732">Signal</keyword>
<dbReference type="SUPFAM" id="SSF53807">
    <property type="entry name" value="Helical backbone' metal receptor"/>
    <property type="match status" value="1"/>
</dbReference>
<dbReference type="AlphaFoldDB" id="A0A1X2LUU2"/>
<dbReference type="PANTHER" id="PTHR42953:SF1">
    <property type="entry name" value="METAL-BINDING PROTEIN HI_0362-RELATED"/>
    <property type="match status" value="1"/>
</dbReference>
<dbReference type="Pfam" id="PF01297">
    <property type="entry name" value="ZnuA"/>
    <property type="match status" value="1"/>
</dbReference>
<evidence type="ECO:0000313" key="6">
    <source>
        <dbReference type="Proteomes" id="UP000193247"/>
    </source>
</evidence>
<organism evidence="5 6">
    <name type="scientific">Mycobacterium decipiens</name>
    <dbReference type="NCBI Taxonomy" id="1430326"/>
    <lineage>
        <taxon>Bacteria</taxon>
        <taxon>Bacillati</taxon>
        <taxon>Actinomycetota</taxon>
        <taxon>Actinomycetes</taxon>
        <taxon>Mycobacteriales</taxon>
        <taxon>Mycobacteriaceae</taxon>
        <taxon>Mycobacterium</taxon>
    </lineage>
</organism>
<evidence type="ECO:0000256" key="2">
    <source>
        <dbReference type="ARBA" id="ARBA00022448"/>
    </source>
</evidence>
<evidence type="ECO:0000313" key="5">
    <source>
        <dbReference type="EMBL" id="OSC40643.1"/>
    </source>
</evidence>
<keyword evidence="3" id="KW-0479">Metal-binding</keyword>
<dbReference type="STRING" id="1430326.B8W66_12225"/>
<dbReference type="Proteomes" id="UP000193247">
    <property type="component" value="Unassembled WGS sequence"/>
</dbReference>
<dbReference type="EMBL" id="NCXP01000012">
    <property type="protein sequence ID" value="OSC40643.1"/>
    <property type="molecule type" value="Genomic_DNA"/>
</dbReference>
<comment type="subcellular location">
    <subcellularLocation>
        <location evidence="1">Cell envelope</location>
    </subcellularLocation>
</comment>
<gene>
    <name evidence="5" type="ORF">B8W66_12225</name>
</gene>
<evidence type="ECO:0000256" key="3">
    <source>
        <dbReference type="ARBA" id="ARBA00022723"/>
    </source>
</evidence>
<name>A0A1X2LUU2_9MYCO</name>